<keyword evidence="4" id="KW-1185">Reference proteome</keyword>
<dbReference type="AlphaFoldDB" id="A0A089LUM1"/>
<dbReference type="KEGG" id="pste:PSTEL_00070"/>
<sequence>MKLFEKLDSFRPAYRKVKRWCQPLEDAAHILGAPSGTSSETTQVRMNWLKFELRAKFIRKEDQPMVENFERYTTGFWTGLFACYNTAYLPRTNNDQERCFRRTKTRHRRMTGLRSWNRYLWRNGEFVIWVEDALMQENVQHRLQQVPYETYFQERRQWESRLLEGTKRLRFRREPQQYLAQLEQRVCSLVGQA</sequence>
<reference evidence="2 4" key="1">
    <citation type="submission" date="2014-08" db="EMBL/GenBank/DDBJ databases">
        <title>Comparative genomics of the Paenibacillus odorifer group.</title>
        <authorList>
            <person name="den Bakker H.C."/>
            <person name="Tsai Y.-C."/>
            <person name="Martin N."/>
            <person name="Korlach J."/>
            <person name="Wiedmann M."/>
        </authorList>
    </citation>
    <scope>NUCLEOTIDE SEQUENCE [LARGE SCALE GENOMIC DNA]</scope>
    <source>
        <strain evidence="2 4">DSM 14472</strain>
    </source>
</reference>
<dbReference type="RefSeq" id="WP_038692815.1">
    <property type="nucleotide sequence ID" value="NZ_CP009286.1"/>
</dbReference>
<proteinExistence type="predicted"/>
<protein>
    <submittedName>
        <fullName evidence="2">Uncharacterized protein</fullName>
    </submittedName>
</protein>
<dbReference type="HOGENOM" id="CLU_1516453_0_0_9"/>
<dbReference type="KEGG" id="pste:PSTEL_21080"/>
<gene>
    <name evidence="1" type="ORF">PSTEL_00070</name>
    <name evidence="2" type="ORF">PSTEL_21080</name>
    <name evidence="3" type="ORF">PSTEL_26790</name>
</gene>
<organism evidence="2 4">
    <name type="scientific">Paenibacillus stellifer</name>
    <dbReference type="NCBI Taxonomy" id="169760"/>
    <lineage>
        <taxon>Bacteria</taxon>
        <taxon>Bacillati</taxon>
        <taxon>Bacillota</taxon>
        <taxon>Bacilli</taxon>
        <taxon>Bacillales</taxon>
        <taxon>Paenibacillaceae</taxon>
        <taxon>Paenibacillus</taxon>
    </lineage>
</organism>
<accession>A0A089LUM1</accession>
<name>A0A089LUM1_9BACL</name>
<evidence type="ECO:0000313" key="4">
    <source>
        <dbReference type="Proteomes" id="UP000029507"/>
    </source>
</evidence>
<evidence type="ECO:0000313" key="2">
    <source>
        <dbReference type="EMBL" id="AIQ65241.1"/>
    </source>
</evidence>
<dbReference type="EMBL" id="CP009286">
    <property type="protein sequence ID" value="AIQ65241.1"/>
    <property type="molecule type" value="Genomic_DNA"/>
</dbReference>
<dbReference type="EMBL" id="CP009286">
    <property type="protein sequence ID" value="AIQ61760.1"/>
    <property type="molecule type" value="Genomic_DNA"/>
</dbReference>
<dbReference type="Proteomes" id="UP000029507">
    <property type="component" value="Chromosome"/>
</dbReference>
<evidence type="ECO:0000313" key="1">
    <source>
        <dbReference type="EMBL" id="AIQ61760.1"/>
    </source>
</evidence>
<dbReference type="KEGG" id="pste:PSTEL_26790"/>
<evidence type="ECO:0000313" key="3">
    <source>
        <dbReference type="EMBL" id="AIQ66184.1"/>
    </source>
</evidence>
<dbReference type="EMBL" id="CP009286">
    <property type="protein sequence ID" value="AIQ66184.1"/>
    <property type="molecule type" value="Genomic_DNA"/>
</dbReference>